<comment type="pathway">
    <text evidence="2">Amino-acid biosynthesis; L-methionine biosynthesis via salvage pathway; L-methionine from S-methyl-5-thio-alpha-D-ribose 1-phosphate: step 1/6.</text>
</comment>
<feature type="active site" description="Proton donor" evidence="2">
    <location>
        <position position="233"/>
    </location>
</feature>
<evidence type="ECO:0000313" key="3">
    <source>
        <dbReference type="EMBL" id="SHK13186.1"/>
    </source>
</evidence>
<dbReference type="STRING" id="633813.SAMN04488087_0394"/>
<feature type="binding site" evidence="2">
    <location>
        <position position="85"/>
    </location>
    <ligand>
        <name>substrate</name>
    </ligand>
</feature>
<dbReference type="Pfam" id="PF01008">
    <property type="entry name" value="IF-2B"/>
    <property type="match status" value="1"/>
</dbReference>
<dbReference type="EC" id="5.3.1.23" evidence="2"/>
<dbReference type="Proteomes" id="UP000185812">
    <property type="component" value="Unassembled WGS sequence"/>
</dbReference>
<gene>
    <name evidence="2" type="primary">mtnA</name>
    <name evidence="3" type="ORF">SAMN04488087_0394</name>
</gene>
<comment type="function">
    <text evidence="2">Catalyzes the interconversion of methylthioribose-1-phosphate (MTR-1-P) into methylthioribulose-1-phosphate (MTRu-1-P).</text>
</comment>
<dbReference type="InterPro" id="IPR011559">
    <property type="entry name" value="Initiation_fac_2B_a/b/d"/>
</dbReference>
<feature type="binding site" evidence="2">
    <location>
        <begin position="243"/>
        <end position="244"/>
    </location>
    <ligand>
        <name>substrate</name>
    </ligand>
</feature>
<dbReference type="NCBIfam" id="TIGR00512">
    <property type="entry name" value="salvage_mtnA"/>
    <property type="match status" value="1"/>
</dbReference>
<reference evidence="4" key="1">
    <citation type="submission" date="2016-11" db="EMBL/GenBank/DDBJ databases">
        <authorList>
            <person name="Varghese N."/>
            <person name="Submissions S."/>
        </authorList>
    </citation>
    <scope>NUCLEOTIDE SEQUENCE [LARGE SCALE GENOMIC DNA]</scope>
    <source>
        <strain evidence="4">DSM 22212</strain>
    </source>
</reference>
<protein>
    <recommendedName>
        <fullName evidence="2">Methylthioribose-1-phosphate isomerase</fullName>
        <shortName evidence="2">M1Pi</shortName>
        <shortName evidence="2">MTR-1-P isomerase</shortName>
        <ecNumber evidence="2">5.3.1.23</ecNumber>
    </recommendedName>
    <alternativeName>
        <fullName evidence="2">S-methyl-5-thioribose-1-phosphate isomerase</fullName>
    </alternativeName>
</protein>
<keyword evidence="4" id="KW-1185">Reference proteome</keyword>
<feature type="binding site" evidence="2">
    <location>
        <position position="192"/>
    </location>
    <ligand>
        <name>substrate</name>
    </ligand>
</feature>
<evidence type="ECO:0000313" key="4">
    <source>
        <dbReference type="Proteomes" id="UP000185812"/>
    </source>
</evidence>
<dbReference type="Gene3D" id="1.20.120.420">
    <property type="entry name" value="translation initiation factor eif-2b, domain 1"/>
    <property type="match status" value="1"/>
</dbReference>
<comment type="similarity">
    <text evidence="2">Belongs to the EIF-2B alpha/beta/delta subunits family. MtnA subfamily.</text>
</comment>
<dbReference type="FunFam" id="1.20.120.420:FF:000003">
    <property type="entry name" value="Methylthioribose-1-phosphate isomerase"/>
    <property type="match status" value="1"/>
</dbReference>
<organism evidence="3 4">
    <name type="scientific">Rhodothermus profundi</name>
    <dbReference type="NCBI Taxonomy" id="633813"/>
    <lineage>
        <taxon>Bacteria</taxon>
        <taxon>Pseudomonadati</taxon>
        <taxon>Rhodothermota</taxon>
        <taxon>Rhodothermia</taxon>
        <taxon>Rhodothermales</taxon>
        <taxon>Rhodothermaceae</taxon>
        <taxon>Rhodothermus</taxon>
    </lineage>
</organism>
<dbReference type="InterPro" id="IPR042529">
    <property type="entry name" value="IF_2B-like_C"/>
</dbReference>
<keyword evidence="2" id="KW-0486">Methionine biosynthesis</keyword>
<evidence type="ECO:0000256" key="1">
    <source>
        <dbReference type="ARBA" id="ARBA00023235"/>
    </source>
</evidence>
<dbReference type="PANTHER" id="PTHR43475:SF1">
    <property type="entry name" value="METHYLTHIORIBOSE-1-PHOSPHATE ISOMERASE"/>
    <property type="match status" value="1"/>
</dbReference>
<proteinExistence type="inferred from homology"/>
<dbReference type="InterPro" id="IPR037171">
    <property type="entry name" value="NagB/RpiA_transferase-like"/>
</dbReference>
<dbReference type="NCBIfam" id="NF004326">
    <property type="entry name" value="PRK05720.1"/>
    <property type="match status" value="1"/>
</dbReference>
<dbReference type="AlphaFoldDB" id="A0A1M6PZ94"/>
<dbReference type="FunFam" id="3.40.50.10470:FF:000006">
    <property type="entry name" value="Methylthioribose-1-phosphate isomerase"/>
    <property type="match status" value="1"/>
</dbReference>
<keyword evidence="2" id="KW-0028">Amino-acid biosynthesis</keyword>
<dbReference type="PANTHER" id="PTHR43475">
    <property type="entry name" value="METHYLTHIORIBOSE-1-PHOSPHATE ISOMERASE"/>
    <property type="match status" value="1"/>
</dbReference>
<dbReference type="OrthoDB" id="9803436at2"/>
<sequence>MIPPLQWNDEAFRVDLLDQTRLPVEERWIPIETPEQMAEAIRKLRVRGAPAIGIAAAYGVVLALRDPGAGPDAVQQALEQLRQTRPTAVNLFGALQRMEAVLKAYWQADRETLKAQLLAEARAIEAEDREAGRRLGAYGLELLKDGMRVLTHCHTGGVATSGYGTALAPFILGKERGVRLEAWVDETRPLLQGSRITAWELLKAGVPATLITDSMAAHVMQQGWVDAVIVGADRIAANGDVANKIGTYGLAVLARAHNIPFYVSAPVSTIDFETPSGQAIVIEERDPREITHGFGRQTAPDGIRVYNPAFDVTPAALITAIITDRGILRPPYPEALAALRAQLEAEISTPSTT</sequence>
<dbReference type="InterPro" id="IPR005251">
    <property type="entry name" value="IF-M1Pi"/>
</dbReference>
<dbReference type="GO" id="GO:0019509">
    <property type="term" value="P:L-methionine salvage from methylthioadenosine"/>
    <property type="evidence" value="ECO:0007669"/>
    <property type="project" value="UniProtKB-UniRule"/>
</dbReference>
<dbReference type="HAMAP" id="MF_01678">
    <property type="entry name" value="Salvage_MtnA"/>
    <property type="match status" value="1"/>
</dbReference>
<dbReference type="GO" id="GO:0046523">
    <property type="term" value="F:S-methyl-5-thioribose-1-phosphate isomerase activity"/>
    <property type="evidence" value="ECO:0007669"/>
    <property type="project" value="UniProtKB-UniRule"/>
</dbReference>
<name>A0A1M6PZ94_9BACT</name>
<dbReference type="EMBL" id="FRAU01000001">
    <property type="protein sequence ID" value="SHK13186.1"/>
    <property type="molecule type" value="Genomic_DNA"/>
</dbReference>
<dbReference type="InterPro" id="IPR027363">
    <property type="entry name" value="M1Pi_N"/>
</dbReference>
<keyword evidence="1 2" id="KW-0413">Isomerase</keyword>
<accession>A0A1M6PZ94</accession>
<dbReference type="SUPFAM" id="SSF100950">
    <property type="entry name" value="NagB/RpiA/CoA transferase-like"/>
    <property type="match status" value="1"/>
</dbReference>
<comment type="catalytic activity">
    <reaction evidence="2">
        <text>5-(methylsulfanyl)-alpha-D-ribose 1-phosphate = 5-(methylsulfanyl)-D-ribulose 1-phosphate</text>
        <dbReference type="Rhea" id="RHEA:19989"/>
        <dbReference type="ChEBI" id="CHEBI:58533"/>
        <dbReference type="ChEBI" id="CHEBI:58548"/>
        <dbReference type="EC" id="5.3.1.23"/>
    </reaction>
</comment>
<dbReference type="RefSeq" id="WP_072714268.1">
    <property type="nucleotide sequence ID" value="NZ_FRAU01000001.1"/>
</dbReference>
<feature type="site" description="Transition state stabilizer" evidence="2">
    <location>
        <position position="153"/>
    </location>
</feature>
<dbReference type="UniPathway" id="UPA00904">
    <property type="reaction ID" value="UER00874"/>
</dbReference>
<dbReference type="InterPro" id="IPR000649">
    <property type="entry name" value="IF-2B-related"/>
</dbReference>
<dbReference type="Gene3D" id="3.40.50.10470">
    <property type="entry name" value="Translation initiation factor eif-2b, domain 2"/>
    <property type="match status" value="1"/>
</dbReference>
<feature type="binding site" evidence="2">
    <location>
        <begin position="47"/>
        <end position="49"/>
    </location>
    <ligand>
        <name>substrate</name>
    </ligand>
</feature>
<dbReference type="NCBIfam" id="TIGR00524">
    <property type="entry name" value="eIF-2B_rel"/>
    <property type="match status" value="1"/>
</dbReference>
<evidence type="ECO:0000256" key="2">
    <source>
        <dbReference type="HAMAP-Rule" id="MF_01678"/>
    </source>
</evidence>